<dbReference type="InterPro" id="IPR025098">
    <property type="entry name" value="DUF4013"/>
</dbReference>
<protein>
    <submittedName>
        <fullName evidence="2">DUF4013 domain-containing protein</fullName>
    </submittedName>
</protein>
<comment type="caution">
    <text evidence="2">The sequence shown here is derived from an EMBL/GenBank/DDBJ whole genome shotgun (WGS) entry which is preliminary data.</text>
</comment>
<keyword evidence="1" id="KW-0812">Transmembrane</keyword>
<keyword evidence="1" id="KW-0472">Membrane</keyword>
<dbReference type="Proteomes" id="UP001524383">
    <property type="component" value="Unassembled WGS sequence"/>
</dbReference>
<dbReference type="RefSeq" id="WP_255332982.1">
    <property type="nucleotide sequence ID" value="NZ_VOTZ01000018.1"/>
</dbReference>
<keyword evidence="1" id="KW-1133">Transmembrane helix</keyword>
<feature type="transmembrane region" description="Helical" evidence="1">
    <location>
        <begin position="67"/>
        <end position="90"/>
    </location>
</feature>
<organism evidence="2 3">
    <name type="scientific">Methanocalculus taiwanensis</name>
    <dbReference type="NCBI Taxonomy" id="106207"/>
    <lineage>
        <taxon>Archaea</taxon>
        <taxon>Methanobacteriati</taxon>
        <taxon>Methanobacteriota</taxon>
        <taxon>Stenosarchaea group</taxon>
        <taxon>Methanomicrobia</taxon>
        <taxon>Methanomicrobiales</taxon>
        <taxon>Methanocalculaceae</taxon>
        <taxon>Methanocalculus</taxon>
    </lineage>
</organism>
<feature type="transmembrane region" description="Helical" evidence="1">
    <location>
        <begin position="148"/>
        <end position="179"/>
    </location>
</feature>
<name>A0ABD4TLZ9_9EURY</name>
<sequence length="226" mass="24685">MIDLFASAEESAAFTIAMIRDHPVRVPLLMGMVAIFPLMYGYTARIYRGGSKPPDLSKPLELLIDGIRLIFVSFIYALPFVGAVIIVGSQGDLLLNLITHAESGLLFSEIGVVFFLIVGIILLYAVVILFSMIGVIRTARTKKIRDAFAFAAILAHISRIGGVSYLSAVVFYTVIAFLASLPAGYMMELSLLGYIPAFFIYAMVTVFAARYFTLVFESGLPDSSDQ</sequence>
<dbReference type="EMBL" id="VOTZ01000018">
    <property type="protein sequence ID" value="MCQ1539018.1"/>
    <property type="molecule type" value="Genomic_DNA"/>
</dbReference>
<feature type="transmembrane region" description="Helical" evidence="1">
    <location>
        <begin position="110"/>
        <end position="136"/>
    </location>
</feature>
<gene>
    <name evidence="2" type="ORF">FTO68_08510</name>
</gene>
<reference evidence="2 3" key="1">
    <citation type="submission" date="2019-08" db="EMBL/GenBank/DDBJ databases">
        <authorList>
            <person name="Chen S.-C."/>
            <person name="Lai M.-C."/>
            <person name="You Y.-T."/>
        </authorList>
    </citation>
    <scope>NUCLEOTIDE SEQUENCE [LARGE SCALE GENOMIC DNA]</scope>
    <source>
        <strain evidence="2 3">P2F9704a</strain>
    </source>
</reference>
<evidence type="ECO:0000313" key="2">
    <source>
        <dbReference type="EMBL" id="MCQ1539018.1"/>
    </source>
</evidence>
<dbReference type="Pfam" id="PF13197">
    <property type="entry name" value="DUF4013"/>
    <property type="match status" value="1"/>
</dbReference>
<evidence type="ECO:0000313" key="3">
    <source>
        <dbReference type="Proteomes" id="UP001524383"/>
    </source>
</evidence>
<accession>A0ABD4TLZ9</accession>
<feature type="transmembrane region" description="Helical" evidence="1">
    <location>
        <begin position="28"/>
        <end position="47"/>
    </location>
</feature>
<dbReference type="AlphaFoldDB" id="A0ABD4TLZ9"/>
<proteinExistence type="predicted"/>
<feature type="transmembrane region" description="Helical" evidence="1">
    <location>
        <begin position="191"/>
        <end position="212"/>
    </location>
</feature>
<evidence type="ECO:0000256" key="1">
    <source>
        <dbReference type="SAM" id="Phobius"/>
    </source>
</evidence>
<keyword evidence="3" id="KW-1185">Reference proteome</keyword>